<evidence type="ECO:0000256" key="6">
    <source>
        <dbReference type="PROSITE-ProRule" id="PRU00277"/>
    </source>
</evidence>
<feature type="compositionally biased region" description="Basic and acidic residues" evidence="7">
    <location>
        <begin position="312"/>
        <end position="337"/>
    </location>
</feature>
<name>A0A9P6NND5_9BASI</name>
<dbReference type="GO" id="GO:0003755">
    <property type="term" value="F:peptidyl-prolyl cis-trans isomerase activity"/>
    <property type="evidence" value="ECO:0007669"/>
    <property type="project" value="UniProtKB-KW"/>
</dbReference>
<dbReference type="InterPro" id="IPR001179">
    <property type="entry name" value="PPIase_FKBP_dom"/>
</dbReference>
<comment type="caution">
    <text evidence="9">The sequence shown here is derived from an EMBL/GenBank/DDBJ whole genome shotgun (WGS) entry which is preliminary data.</text>
</comment>
<dbReference type="Gene3D" id="3.10.50.40">
    <property type="match status" value="1"/>
</dbReference>
<evidence type="ECO:0000256" key="2">
    <source>
        <dbReference type="ARBA" id="ARBA00007838"/>
    </source>
</evidence>
<proteinExistence type="inferred from homology"/>
<dbReference type="PROSITE" id="PS50059">
    <property type="entry name" value="FKBP_PPIASE"/>
    <property type="match status" value="1"/>
</dbReference>
<feature type="compositionally biased region" description="Acidic residues" evidence="7">
    <location>
        <begin position="186"/>
        <end position="212"/>
    </location>
</feature>
<evidence type="ECO:0000259" key="8">
    <source>
        <dbReference type="PROSITE" id="PS50059"/>
    </source>
</evidence>
<evidence type="ECO:0000256" key="7">
    <source>
        <dbReference type="SAM" id="MobiDB-lite"/>
    </source>
</evidence>
<feature type="compositionally biased region" description="Low complexity" evidence="7">
    <location>
        <begin position="256"/>
        <end position="270"/>
    </location>
</feature>
<dbReference type="FunFam" id="3.10.50.40:FF:000006">
    <property type="entry name" value="Peptidyl-prolyl cis-trans isomerase"/>
    <property type="match status" value="1"/>
</dbReference>
<feature type="compositionally biased region" description="Basic residues" evidence="7">
    <location>
        <begin position="280"/>
        <end position="290"/>
    </location>
</feature>
<protein>
    <recommendedName>
        <fullName evidence="5">FK506-binding protein</fullName>
        <ecNumber evidence="5">5.2.1.8</ecNumber>
    </recommendedName>
</protein>
<feature type="domain" description="PPIase FKBP-type" evidence="8">
    <location>
        <begin position="363"/>
        <end position="450"/>
    </location>
</feature>
<accession>A0A9P6NND5</accession>
<evidence type="ECO:0000256" key="5">
    <source>
        <dbReference type="PIRNR" id="PIRNR001473"/>
    </source>
</evidence>
<evidence type="ECO:0000313" key="10">
    <source>
        <dbReference type="Proteomes" id="UP000886653"/>
    </source>
</evidence>
<dbReference type="InterPro" id="IPR023566">
    <property type="entry name" value="PPIase_Fpr3/Fpr4-like"/>
</dbReference>
<organism evidence="9 10">
    <name type="scientific">Cronartium quercuum f. sp. fusiforme G11</name>
    <dbReference type="NCBI Taxonomy" id="708437"/>
    <lineage>
        <taxon>Eukaryota</taxon>
        <taxon>Fungi</taxon>
        <taxon>Dikarya</taxon>
        <taxon>Basidiomycota</taxon>
        <taxon>Pucciniomycotina</taxon>
        <taxon>Pucciniomycetes</taxon>
        <taxon>Pucciniales</taxon>
        <taxon>Coleosporiaceae</taxon>
        <taxon>Cronartium</taxon>
    </lineage>
</organism>
<feature type="compositionally biased region" description="Polar residues" evidence="7">
    <location>
        <begin position="294"/>
        <end position="309"/>
    </location>
</feature>
<evidence type="ECO:0000256" key="1">
    <source>
        <dbReference type="ARBA" id="ARBA00000971"/>
    </source>
</evidence>
<dbReference type="PANTHER" id="PTHR43811">
    <property type="entry name" value="FKBP-TYPE PEPTIDYL-PROLYL CIS-TRANS ISOMERASE FKPA"/>
    <property type="match status" value="1"/>
</dbReference>
<dbReference type="OrthoDB" id="1902587at2759"/>
<keyword evidence="3 5" id="KW-0697">Rotamase</keyword>
<evidence type="ECO:0000256" key="3">
    <source>
        <dbReference type="ARBA" id="ARBA00023110"/>
    </source>
</evidence>
<dbReference type="EMBL" id="MU167234">
    <property type="protein sequence ID" value="KAG0148722.1"/>
    <property type="molecule type" value="Genomic_DNA"/>
</dbReference>
<dbReference type="InterPro" id="IPR046357">
    <property type="entry name" value="PPIase_dom_sf"/>
</dbReference>
<dbReference type="SUPFAM" id="SSF54534">
    <property type="entry name" value="FKBP-like"/>
    <property type="match status" value="1"/>
</dbReference>
<evidence type="ECO:0000256" key="4">
    <source>
        <dbReference type="ARBA" id="ARBA00023235"/>
    </source>
</evidence>
<keyword evidence="10" id="KW-1185">Reference proteome</keyword>
<dbReference type="GO" id="GO:0005730">
    <property type="term" value="C:nucleolus"/>
    <property type="evidence" value="ECO:0007669"/>
    <property type="project" value="TreeGrafter"/>
</dbReference>
<feature type="region of interest" description="Disordered" evidence="7">
    <location>
        <begin position="176"/>
        <end position="342"/>
    </location>
</feature>
<dbReference type="Pfam" id="PF17800">
    <property type="entry name" value="NPL"/>
    <property type="match status" value="1"/>
</dbReference>
<dbReference type="PIRSF" id="PIRSF001473">
    <property type="entry name" value="FK506-bp_FPR3"/>
    <property type="match status" value="1"/>
</dbReference>
<feature type="compositionally biased region" description="Basic and acidic residues" evidence="7">
    <location>
        <begin position="80"/>
        <end position="91"/>
    </location>
</feature>
<dbReference type="AlphaFoldDB" id="A0A9P6NND5"/>
<comment type="catalytic activity">
    <reaction evidence="1 5 6">
        <text>[protein]-peptidylproline (omega=180) = [protein]-peptidylproline (omega=0)</text>
        <dbReference type="Rhea" id="RHEA:16237"/>
        <dbReference type="Rhea" id="RHEA-COMP:10747"/>
        <dbReference type="Rhea" id="RHEA-COMP:10748"/>
        <dbReference type="ChEBI" id="CHEBI:83833"/>
        <dbReference type="ChEBI" id="CHEBI:83834"/>
        <dbReference type="EC" id="5.2.1.8"/>
    </reaction>
</comment>
<keyword evidence="4 5" id="KW-0413">Isomerase</keyword>
<feature type="region of interest" description="Disordered" evidence="7">
    <location>
        <begin position="80"/>
        <end position="121"/>
    </location>
</feature>
<sequence>MSSGIVFSAVVKSGPGLFYDCEELTHITNVSIAPKSSGKDADDLSALSKPFLTVLKMQYEGPVIEGELEVEAEMEAQARAEKMEGKSPGKKEAKKSKKVQQEEDDNEDEEEDEEDDDEDFNSWKVEAKEVVLGCFSQQAMHLSTNIHLFPGEQYRFLLCGSDMEVHLLGAYITPSDADLSPYGSDFDSEDSSNSEIDEFDLDQLESSSDEDASEGRIEELDDDECPAKKSVAKPAKKGDKPAAGSKKRPLEEAEGADVSMADVSMADSAAGDTDLSKLSKNQRKKLAKKLKSADGSSVPATTSNANTPQKAEPAKKSELAQKTESEKKPESVKKSESVKTVTTASGLKIVDFKVGEGAEAKPGQTVSMRYIGKLNNGKTFDSNTKGDPFRFKLGKGEVIKGWDEGIKGMKIGGERKLIVPAALAYGKRGAPPDIPPNSTLTFEVKLLSMK</sequence>
<gene>
    <name evidence="9" type="ORF">CROQUDRAFT_654557</name>
</gene>
<comment type="similarity">
    <text evidence="2">Belongs to the FKBP-type PPIase family. FKBP3/4 subfamily.</text>
</comment>
<evidence type="ECO:0000313" key="9">
    <source>
        <dbReference type="EMBL" id="KAG0148722.1"/>
    </source>
</evidence>
<dbReference type="InterPro" id="IPR041232">
    <property type="entry name" value="NPL"/>
</dbReference>
<dbReference type="PANTHER" id="PTHR43811:SF19">
    <property type="entry name" value="39 KDA FK506-BINDING NUCLEAR PROTEIN"/>
    <property type="match status" value="1"/>
</dbReference>
<dbReference type="Proteomes" id="UP000886653">
    <property type="component" value="Unassembled WGS sequence"/>
</dbReference>
<feature type="compositionally biased region" description="Acidic residues" evidence="7">
    <location>
        <begin position="102"/>
        <end position="120"/>
    </location>
</feature>
<dbReference type="EC" id="5.2.1.8" evidence="5"/>
<dbReference type="Pfam" id="PF00254">
    <property type="entry name" value="FKBP_C"/>
    <property type="match status" value="1"/>
</dbReference>
<reference evidence="9" key="1">
    <citation type="submission" date="2013-11" db="EMBL/GenBank/DDBJ databases">
        <title>Genome sequence of the fusiform rust pathogen reveals effectors for host alternation and coevolution with pine.</title>
        <authorList>
            <consortium name="DOE Joint Genome Institute"/>
            <person name="Smith K."/>
            <person name="Pendleton A."/>
            <person name="Kubisiak T."/>
            <person name="Anderson C."/>
            <person name="Salamov A."/>
            <person name="Aerts A."/>
            <person name="Riley R."/>
            <person name="Clum A."/>
            <person name="Lindquist E."/>
            <person name="Ence D."/>
            <person name="Campbell M."/>
            <person name="Kronenberg Z."/>
            <person name="Feau N."/>
            <person name="Dhillon B."/>
            <person name="Hamelin R."/>
            <person name="Burleigh J."/>
            <person name="Smith J."/>
            <person name="Yandell M."/>
            <person name="Nelson C."/>
            <person name="Grigoriev I."/>
            <person name="Davis J."/>
        </authorList>
    </citation>
    <scope>NUCLEOTIDE SEQUENCE</scope>
    <source>
        <strain evidence="9">G11</strain>
    </source>
</reference>
<dbReference type="GO" id="GO:0000785">
    <property type="term" value="C:chromatin"/>
    <property type="evidence" value="ECO:0007669"/>
    <property type="project" value="TreeGrafter"/>
</dbReference>